<evidence type="ECO:0000313" key="2">
    <source>
        <dbReference type="Proteomes" id="UP000799766"/>
    </source>
</evidence>
<dbReference type="EMBL" id="MU001685">
    <property type="protein sequence ID" value="KAF2455987.1"/>
    <property type="molecule type" value="Genomic_DNA"/>
</dbReference>
<organism evidence="1 2">
    <name type="scientific">Lineolata rhizophorae</name>
    <dbReference type="NCBI Taxonomy" id="578093"/>
    <lineage>
        <taxon>Eukaryota</taxon>
        <taxon>Fungi</taxon>
        <taxon>Dikarya</taxon>
        <taxon>Ascomycota</taxon>
        <taxon>Pezizomycotina</taxon>
        <taxon>Dothideomycetes</taxon>
        <taxon>Dothideomycetes incertae sedis</taxon>
        <taxon>Lineolatales</taxon>
        <taxon>Lineolataceae</taxon>
        <taxon>Lineolata</taxon>
    </lineage>
</organism>
<accession>A0A6A6NX00</accession>
<proteinExistence type="predicted"/>
<evidence type="ECO:0000313" key="1">
    <source>
        <dbReference type="EMBL" id="KAF2455987.1"/>
    </source>
</evidence>
<sequence length="179" mass="19632">MPAGDDELALAVPSVAVEPTLFPDLCVRVSLPLIQVLAGIMAKKPAFNLSVGCGSGLLEALLLSADSSLDVVGVEVSPDINHYLPPRCLEVVPGTWTCSEKAGLASCWLFVYPRDPRLLSRYLSVYGAAEVQIVIWIGARLDWPVFEPFMRSDLFHPVELPEIEELAPYEMVALLRKRN</sequence>
<reference evidence="1" key="1">
    <citation type="journal article" date="2020" name="Stud. Mycol.">
        <title>101 Dothideomycetes genomes: a test case for predicting lifestyles and emergence of pathogens.</title>
        <authorList>
            <person name="Haridas S."/>
            <person name="Albert R."/>
            <person name="Binder M."/>
            <person name="Bloem J."/>
            <person name="Labutti K."/>
            <person name="Salamov A."/>
            <person name="Andreopoulos B."/>
            <person name="Baker S."/>
            <person name="Barry K."/>
            <person name="Bills G."/>
            <person name="Bluhm B."/>
            <person name="Cannon C."/>
            <person name="Castanera R."/>
            <person name="Culley D."/>
            <person name="Daum C."/>
            <person name="Ezra D."/>
            <person name="Gonzalez J."/>
            <person name="Henrissat B."/>
            <person name="Kuo A."/>
            <person name="Liang C."/>
            <person name="Lipzen A."/>
            <person name="Lutzoni F."/>
            <person name="Magnuson J."/>
            <person name="Mondo S."/>
            <person name="Nolan M."/>
            <person name="Ohm R."/>
            <person name="Pangilinan J."/>
            <person name="Park H.-J."/>
            <person name="Ramirez L."/>
            <person name="Alfaro M."/>
            <person name="Sun H."/>
            <person name="Tritt A."/>
            <person name="Yoshinaga Y."/>
            <person name="Zwiers L.-H."/>
            <person name="Turgeon B."/>
            <person name="Goodwin S."/>
            <person name="Spatafora J."/>
            <person name="Crous P."/>
            <person name="Grigoriev I."/>
        </authorList>
    </citation>
    <scope>NUCLEOTIDE SEQUENCE</scope>
    <source>
        <strain evidence="1">ATCC 16933</strain>
    </source>
</reference>
<dbReference type="Proteomes" id="UP000799766">
    <property type="component" value="Unassembled WGS sequence"/>
</dbReference>
<gene>
    <name evidence="1" type="ORF">BDY21DRAFT_65284</name>
</gene>
<dbReference type="AlphaFoldDB" id="A0A6A6NX00"/>
<evidence type="ECO:0008006" key="3">
    <source>
        <dbReference type="Google" id="ProtNLM"/>
    </source>
</evidence>
<dbReference type="OrthoDB" id="2151982at2759"/>
<keyword evidence="2" id="KW-1185">Reference proteome</keyword>
<protein>
    <recommendedName>
        <fullName evidence="3">S-adenosyl-L-methionine-dependent methyltransferase</fullName>
    </recommendedName>
</protein>
<name>A0A6A6NX00_9PEZI</name>